<comment type="caution">
    <text evidence="2">The sequence shown here is derived from an EMBL/GenBank/DDBJ whole genome shotgun (WGS) entry which is preliminary data.</text>
</comment>
<keyword evidence="1" id="KW-1133">Transmembrane helix</keyword>
<gene>
    <name evidence="2" type="ORF">HMPREF9004_0623</name>
</gene>
<dbReference type="EMBL" id="AQHZ01000010">
    <property type="protein sequence ID" value="ENO18574.1"/>
    <property type="molecule type" value="Genomic_DNA"/>
</dbReference>
<dbReference type="eggNOG" id="COG1651">
    <property type="taxonomic scope" value="Bacteria"/>
</dbReference>
<organism evidence="2 3">
    <name type="scientific">Schaalia cardiffensis F0333</name>
    <dbReference type="NCBI Taxonomy" id="888050"/>
    <lineage>
        <taxon>Bacteria</taxon>
        <taxon>Bacillati</taxon>
        <taxon>Actinomycetota</taxon>
        <taxon>Actinomycetes</taxon>
        <taxon>Actinomycetales</taxon>
        <taxon>Actinomycetaceae</taxon>
        <taxon>Schaalia</taxon>
    </lineage>
</organism>
<proteinExistence type="predicted"/>
<name>N6WE99_9ACTO</name>
<dbReference type="PATRIC" id="fig|888050.3.peg.594"/>
<evidence type="ECO:0000313" key="2">
    <source>
        <dbReference type="EMBL" id="ENO18574.1"/>
    </source>
</evidence>
<dbReference type="STRING" id="888050.HMPREF9004_0623"/>
<keyword evidence="1" id="KW-0812">Transmembrane</keyword>
<feature type="transmembrane region" description="Helical" evidence="1">
    <location>
        <begin position="41"/>
        <end position="61"/>
    </location>
</feature>
<accession>N6WE99</accession>
<dbReference type="AlphaFoldDB" id="N6WE99"/>
<dbReference type="SUPFAM" id="SSF52833">
    <property type="entry name" value="Thioredoxin-like"/>
    <property type="match status" value="1"/>
</dbReference>
<dbReference type="RefSeq" id="WP_005962352.1">
    <property type="nucleotide sequence ID" value="NZ_CP040505.1"/>
</dbReference>
<protein>
    <submittedName>
        <fullName evidence="2">Uncharacterized protein</fullName>
    </submittedName>
</protein>
<dbReference type="Proteomes" id="UP000013015">
    <property type="component" value="Unassembled WGS sequence"/>
</dbReference>
<evidence type="ECO:0000313" key="3">
    <source>
        <dbReference type="Proteomes" id="UP000013015"/>
    </source>
</evidence>
<keyword evidence="3" id="KW-1185">Reference proteome</keyword>
<dbReference type="Gene3D" id="3.40.30.10">
    <property type="entry name" value="Glutaredoxin"/>
    <property type="match status" value="1"/>
</dbReference>
<keyword evidence="1" id="KW-0472">Membrane</keyword>
<sequence>MTIEPKKGRLMPLNKPQDEVRLKAQQMREAQAKADRRTRMIIISIVLIVVLAVIATVAIVISNQVNKKNAAIDADPATTLGEYANGEPIVYSHLGVGKKDEALPTLTEYFDYSCHACADIDVALGHDLVEGAERGEYNLEIQPVTTVGMAYELPATSASLIVAREDPEHWISFHHALLSYFASQFNSGKGTVIQDLDKSWEQVKVIAKEQGVSEEVVAKLPPNVVEKYLEASTQAWRDAPIQGRGNLGTPEFVKDHSTEIPLSGSNAAEFLSVVRAAMGLKTE</sequence>
<dbReference type="HOGENOM" id="CLU_000288_47_3_11"/>
<reference evidence="2 3" key="1">
    <citation type="submission" date="2013-03" db="EMBL/GenBank/DDBJ databases">
        <title>Reference genome for the Human Microbiome Project.</title>
        <authorList>
            <person name="Aqrawi P."/>
            <person name="Ayvaz T."/>
            <person name="Bess C."/>
            <person name="Blankenburg K."/>
            <person name="Coyle M."/>
            <person name="Deng J."/>
            <person name="Forbes L."/>
            <person name="Fowler G."/>
            <person name="Francisco L."/>
            <person name="Fu Q."/>
            <person name="Gibbs R."/>
            <person name="Gross S."/>
            <person name="Gubbala S."/>
            <person name="Hale W."/>
            <person name="Hemphill L."/>
            <person name="Highlander S."/>
            <person name="Hirani K."/>
            <person name="Jackson L."/>
            <person name="Jakkamsetti A."/>
            <person name="Javaid M."/>
            <person name="Jayaseelan J.C."/>
            <person name="Jiang H."/>
            <person name="Joshi V."/>
            <person name="Korchina V."/>
            <person name="Kovar C."/>
            <person name="Lara F."/>
            <person name="Lee S."/>
            <person name="Liu Y."/>
            <person name="Mata R."/>
            <person name="Mathew T."/>
            <person name="Munidasa M."/>
            <person name="Muzny D."/>
            <person name="Nazareth L."/>
            <person name="Ngo R."/>
            <person name="Nguyen L."/>
            <person name="Nguyen N."/>
            <person name="Okwuonu G."/>
            <person name="Ongeri F."/>
            <person name="Palculict T."/>
            <person name="Patil S."/>
            <person name="Petrosino J."/>
            <person name="Pham C."/>
            <person name="Pham P."/>
            <person name="Pu L.-L."/>
            <person name="Qin X."/>
            <person name="Qu J."/>
            <person name="Reid J."/>
            <person name="Ross M."/>
            <person name="Ruth R."/>
            <person name="Saada N."/>
            <person name="San Lucas F."/>
            <person name="Santibanez J."/>
            <person name="Shang Y."/>
            <person name="Simmons D."/>
            <person name="Song X.-Z."/>
            <person name="Tang L.-Y."/>
            <person name="Thornton R."/>
            <person name="Warren J."/>
            <person name="Weissenberger G."/>
            <person name="Wilczek-Boney K."/>
            <person name="Worley K."/>
            <person name="Youmans B."/>
            <person name="Zhang J."/>
            <person name="Zhang L."/>
            <person name="Zhao Z."/>
            <person name="Zhou C."/>
            <person name="Zhu D."/>
            <person name="Zhu Y."/>
        </authorList>
    </citation>
    <scope>NUCLEOTIDE SEQUENCE [LARGE SCALE GENOMIC DNA]</scope>
    <source>
        <strain evidence="2 3">F0333</strain>
    </source>
</reference>
<dbReference type="InterPro" id="IPR036249">
    <property type="entry name" value="Thioredoxin-like_sf"/>
</dbReference>
<evidence type="ECO:0000256" key="1">
    <source>
        <dbReference type="SAM" id="Phobius"/>
    </source>
</evidence>